<dbReference type="RefSeq" id="WP_261756241.1">
    <property type="nucleotide sequence ID" value="NZ_CP104562.2"/>
</dbReference>
<accession>A0ABY6AVU0</accession>
<protein>
    <submittedName>
        <fullName evidence="4">Response regulator</fullName>
    </submittedName>
</protein>
<dbReference type="Proteomes" id="UP001064933">
    <property type="component" value="Chromosome"/>
</dbReference>
<feature type="domain" description="Response regulatory" evidence="3">
    <location>
        <begin position="3"/>
        <end position="119"/>
    </location>
</feature>
<organism evidence="4 5">
    <name type="scientific">Roseateles amylovorans</name>
    <dbReference type="NCBI Taxonomy" id="2978473"/>
    <lineage>
        <taxon>Bacteria</taxon>
        <taxon>Pseudomonadati</taxon>
        <taxon>Pseudomonadota</taxon>
        <taxon>Betaproteobacteria</taxon>
        <taxon>Burkholderiales</taxon>
        <taxon>Sphaerotilaceae</taxon>
        <taxon>Roseateles</taxon>
    </lineage>
</organism>
<evidence type="ECO:0000259" key="3">
    <source>
        <dbReference type="PROSITE" id="PS50110"/>
    </source>
</evidence>
<evidence type="ECO:0000313" key="4">
    <source>
        <dbReference type="EMBL" id="UXH76509.1"/>
    </source>
</evidence>
<dbReference type="PANTHER" id="PTHR44591">
    <property type="entry name" value="STRESS RESPONSE REGULATOR PROTEIN 1"/>
    <property type="match status" value="1"/>
</dbReference>
<dbReference type="Gene3D" id="3.40.50.2300">
    <property type="match status" value="1"/>
</dbReference>
<reference evidence="4" key="1">
    <citation type="submission" date="2022-10" db="EMBL/GenBank/DDBJ databases">
        <title>Characterization and whole genome sequencing of a new Roseateles species, isolated from fresh water.</title>
        <authorList>
            <person name="Guliayeva D.Y."/>
            <person name="Akhremchuk A.E."/>
            <person name="Sikolenko M.A."/>
            <person name="Valentovich L.N."/>
            <person name="Sidarenka A.V."/>
        </authorList>
    </citation>
    <scope>NUCLEOTIDE SEQUENCE</scope>
    <source>
        <strain evidence="4">BIM B-1768</strain>
    </source>
</reference>
<dbReference type="Pfam" id="PF00072">
    <property type="entry name" value="Response_reg"/>
    <property type="match status" value="1"/>
</dbReference>
<keyword evidence="5" id="KW-1185">Reference proteome</keyword>
<dbReference type="SUPFAM" id="SSF52172">
    <property type="entry name" value="CheY-like"/>
    <property type="match status" value="1"/>
</dbReference>
<feature type="modified residue" description="4-aspartylphosphate" evidence="2">
    <location>
        <position position="52"/>
    </location>
</feature>
<proteinExistence type="predicted"/>
<name>A0ABY6AVU0_9BURK</name>
<dbReference type="EMBL" id="CP104562">
    <property type="protein sequence ID" value="UXH76509.1"/>
    <property type="molecule type" value="Genomic_DNA"/>
</dbReference>
<dbReference type="SMART" id="SM00448">
    <property type="entry name" value="REC"/>
    <property type="match status" value="1"/>
</dbReference>
<sequence>MKKVLIVDDHADIRRLVRLTLEFEEVEVREAGTGPEALQILDHWLPDAMLMDMMMPGMDGLTLCRTVRANPLTANIPVLFLTARGQAKDREAGLQAGANAYLVKPFSPLQLIQELDRAGVGASA</sequence>
<evidence type="ECO:0000256" key="1">
    <source>
        <dbReference type="ARBA" id="ARBA00022553"/>
    </source>
</evidence>
<evidence type="ECO:0000256" key="2">
    <source>
        <dbReference type="PROSITE-ProRule" id="PRU00169"/>
    </source>
</evidence>
<dbReference type="InterPro" id="IPR011006">
    <property type="entry name" value="CheY-like_superfamily"/>
</dbReference>
<evidence type="ECO:0000313" key="5">
    <source>
        <dbReference type="Proteomes" id="UP001064933"/>
    </source>
</evidence>
<gene>
    <name evidence="4" type="ORF">N4261_15800</name>
</gene>
<dbReference type="InterPro" id="IPR050595">
    <property type="entry name" value="Bact_response_regulator"/>
</dbReference>
<dbReference type="PROSITE" id="PS50110">
    <property type="entry name" value="RESPONSE_REGULATORY"/>
    <property type="match status" value="1"/>
</dbReference>
<dbReference type="InterPro" id="IPR001789">
    <property type="entry name" value="Sig_transdc_resp-reg_receiver"/>
</dbReference>
<keyword evidence="1 2" id="KW-0597">Phosphoprotein</keyword>
<dbReference type="PANTHER" id="PTHR44591:SF3">
    <property type="entry name" value="RESPONSE REGULATORY DOMAIN-CONTAINING PROTEIN"/>
    <property type="match status" value="1"/>
</dbReference>